<evidence type="ECO:0000256" key="2">
    <source>
        <dbReference type="ARBA" id="ARBA00005850"/>
    </source>
</evidence>
<accession>A0A2A2HCA5</accession>
<evidence type="ECO:0000313" key="13">
    <source>
        <dbReference type="Proteomes" id="UP000217528"/>
    </source>
</evidence>
<gene>
    <name evidence="12" type="primary">ntpD</name>
    <name evidence="10" type="synonym">atpD</name>
    <name evidence="11" type="ORF">ASJ82_01890</name>
    <name evidence="12" type="ORF">MSCUN_05340</name>
</gene>
<dbReference type="Proteomes" id="UP000217528">
    <property type="component" value="Unassembled WGS sequence"/>
</dbReference>
<evidence type="ECO:0000256" key="10">
    <source>
        <dbReference type="HAMAP-Rule" id="MF_00271"/>
    </source>
</evidence>
<proteinExistence type="inferred from homology"/>
<comment type="caution">
    <text evidence="11">The sequence shown here is derived from an EMBL/GenBank/DDBJ whole genome shotgun (WGS) entry which is preliminary data.</text>
</comment>
<keyword evidence="3 10" id="KW-0813">Transport</keyword>
<keyword evidence="8 10" id="KW-0066">ATP synthesis</keyword>
<keyword evidence="11" id="KW-0378">Hydrolase</keyword>
<name>A0A2A2HCA5_9EURY</name>
<comment type="similarity">
    <text evidence="2 10">Belongs to the V-ATPase D subunit family.</text>
</comment>
<protein>
    <recommendedName>
        <fullName evidence="10">A-type ATP synthase subunit D</fullName>
    </recommendedName>
</protein>
<comment type="subunit">
    <text evidence="10">Has multiple subunits with at least A(3), B(3), C, D, E, F, H, I and proteolipid K(x).</text>
</comment>
<dbReference type="Gene3D" id="1.10.287.3240">
    <property type="match status" value="1"/>
</dbReference>
<evidence type="ECO:0000256" key="1">
    <source>
        <dbReference type="ARBA" id="ARBA00004202"/>
    </source>
</evidence>
<evidence type="ECO:0000256" key="3">
    <source>
        <dbReference type="ARBA" id="ARBA00022448"/>
    </source>
</evidence>
<dbReference type="EMBL" id="LMVN01000023">
    <property type="protein sequence ID" value="PAV07007.1"/>
    <property type="molecule type" value="Genomic_DNA"/>
</dbReference>
<evidence type="ECO:0000256" key="6">
    <source>
        <dbReference type="ARBA" id="ARBA00023065"/>
    </source>
</evidence>
<organism evidence="11 13">
    <name type="scientific">Methanosphaera cuniculi</name>
    <dbReference type="NCBI Taxonomy" id="1077256"/>
    <lineage>
        <taxon>Archaea</taxon>
        <taxon>Methanobacteriati</taxon>
        <taxon>Methanobacteriota</taxon>
        <taxon>Methanomada group</taxon>
        <taxon>Methanobacteria</taxon>
        <taxon>Methanobacteriales</taxon>
        <taxon>Methanobacteriaceae</taxon>
        <taxon>Methanosphaera</taxon>
    </lineage>
</organism>
<dbReference type="NCBIfam" id="TIGR00309">
    <property type="entry name" value="V_ATPase_subD"/>
    <property type="match status" value="1"/>
</dbReference>
<dbReference type="OrthoDB" id="117390at2157"/>
<evidence type="ECO:0000256" key="5">
    <source>
        <dbReference type="ARBA" id="ARBA00022781"/>
    </source>
</evidence>
<dbReference type="Proteomes" id="UP000246004">
    <property type="component" value="Unassembled WGS sequence"/>
</dbReference>
<keyword evidence="13" id="KW-1185">Reference proteome</keyword>
<comment type="subcellular location">
    <subcellularLocation>
        <location evidence="1 10">Cell membrane</location>
        <topology evidence="1 10">Peripheral membrane protein</topology>
    </subcellularLocation>
</comment>
<dbReference type="PANTHER" id="PTHR11671">
    <property type="entry name" value="V-TYPE ATP SYNTHASE SUBUNIT D"/>
    <property type="match status" value="1"/>
</dbReference>
<keyword evidence="7 10" id="KW-0472">Membrane</keyword>
<dbReference type="GO" id="GO:0016787">
    <property type="term" value="F:hydrolase activity"/>
    <property type="evidence" value="ECO:0007669"/>
    <property type="project" value="UniProtKB-KW"/>
</dbReference>
<dbReference type="AlphaFoldDB" id="A0A2A2HCA5"/>
<evidence type="ECO:0000313" key="11">
    <source>
        <dbReference type="EMBL" id="PAV07007.1"/>
    </source>
</evidence>
<dbReference type="GO" id="GO:0046961">
    <property type="term" value="F:proton-transporting ATPase activity, rotational mechanism"/>
    <property type="evidence" value="ECO:0007669"/>
    <property type="project" value="InterPro"/>
</dbReference>
<sequence length="216" mass="24380">MADEKLDGVNPTRNELLSLKDRAKLSTKGHSLLKEKRDALIKEFFEILDRVQGSRDEVEKKLAIAYAELNKAQIDMGDMAVKRAALSVRESLELDITSRSIMGVSVPVVESKMTSNDVISRGYGFAGTSANLDVAAKEFEESIKIIIELGEIEKTIMMLAKEVEATKRRVNALEHVIIPRIENTIKFIEMRLEEMERESFAQLKVIKKNINARESE</sequence>
<keyword evidence="6 10" id="KW-0406">Ion transport</keyword>
<dbReference type="GO" id="GO:0042777">
    <property type="term" value="P:proton motive force-driven plasma membrane ATP synthesis"/>
    <property type="evidence" value="ECO:0007669"/>
    <property type="project" value="UniProtKB-UniRule"/>
</dbReference>
<dbReference type="EMBL" id="LWMS01000012">
    <property type="protein sequence ID" value="PWL08555.1"/>
    <property type="molecule type" value="Genomic_DNA"/>
</dbReference>
<keyword evidence="4 10" id="KW-1003">Cell membrane</keyword>
<evidence type="ECO:0000256" key="4">
    <source>
        <dbReference type="ARBA" id="ARBA00022475"/>
    </source>
</evidence>
<dbReference type="FunFam" id="1.10.287.3240:FF:000007">
    <property type="entry name" value="V-type ATP synthase subunit D"/>
    <property type="match status" value="1"/>
</dbReference>
<evidence type="ECO:0000313" key="14">
    <source>
        <dbReference type="Proteomes" id="UP000246004"/>
    </source>
</evidence>
<dbReference type="NCBIfam" id="NF001545">
    <property type="entry name" value="PRK00373.1-4"/>
    <property type="match status" value="1"/>
</dbReference>
<dbReference type="HAMAP" id="MF_00271">
    <property type="entry name" value="ATP_synth_D_arch"/>
    <property type="match status" value="1"/>
</dbReference>
<dbReference type="GO" id="GO:0005886">
    <property type="term" value="C:plasma membrane"/>
    <property type="evidence" value="ECO:0007669"/>
    <property type="project" value="UniProtKB-SubCell"/>
</dbReference>
<evidence type="ECO:0000256" key="8">
    <source>
        <dbReference type="ARBA" id="ARBA00023310"/>
    </source>
</evidence>
<evidence type="ECO:0000256" key="9">
    <source>
        <dbReference type="ARBA" id="ARBA00059506"/>
    </source>
</evidence>
<dbReference type="InterPro" id="IPR002699">
    <property type="entry name" value="V_ATPase_D"/>
</dbReference>
<reference evidence="12 14" key="1">
    <citation type="submission" date="2016-04" db="EMBL/GenBank/DDBJ databases">
        <title>Genome sequence of Methanosphaera cuniculi DSM 4103.</title>
        <authorList>
            <person name="Poehlein A."/>
            <person name="Seedorf H."/>
            <person name="Daniel R."/>
        </authorList>
    </citation>
    <scope>NUCLEOTIDE SEQUENCE [LARGE SCALE GENOMIC DNA]</scope>
    <source>
        <strain evidence="12 14">DSM 4103</strain>
    </source>
</reference>
<dbReference type="GO" id="GO:0046933">
    <property type="term" value="F:proton-transporting ATP synthase activity, rotational mechanism"/>
    <property type="evidence" value="ECO:0007669"/>
    <property type="project" value="UniProtKB-UniRule"/>
</dbReference>
<keyword evidence="5 10" id="KW-0375">Hydrogen ion transport</keyword>
<evidence type="ECO:0000313" key="12">
    <source>
        <dbReference type="EMBL" id="PWL08555.1"/>
    </source>
</evidence>
<dbReference type="GO" id="GO:0005524">
    <property type="term" value="F:ATP binding"/>
    <property type="evidence" value="ECO:0007669"/>
    <property type="project" value="UniProtKB-UniRule"/>
</dbReference>
<evidence type="ECO:0000256" key="7">
    <source>
        <dbReference type="ARBA" id="ARBA00023136"/>
    </source>
</evidence>
<dbReference type="RefSeq" id="WP_095608929.1">
    <property type="nucleotide sequence ID" value="NZ_CAUHCB010000015.1"/>
</dbReference>
<reference evidence="11 13" key="2">
    <citation type="journal article" date="2017" name="BMC Genomics">
        <title>Genomic analysis of methanogenic archaea reveals a shift towards energy conservation.</title>
        <authorList>
            <person name="Gilmore S.P."/>
            <person name="Henske J.K."/>
            <person name="Sexton J.A."/>
            <person name="Solomon K.V."/>
            <person name="Seppala S."/>
            <person name="Yoo J.I."/>
            <person name="Huyett L.M."/>
            <person name="Pressman A."/>
            <person name="Cogan J.Z."/>
            <person name="Kivenson V."/>
            <person name="Peng X."/>
            <person name="Tan Y."/>
            <person name="Valentine D.L."/>
            <person name="O'Malley M.A."/>
        </authorList>
    </citation>
    <scope>NUCLEOTIDE SEQUENCE [LARGE SCALE GENOMIC DNA]</scope>
    <source>
        <strain evidence="11 13">1R-7</strain>
    </source>
</reference>
<dbReference type="Pfam" id="PF01813">
    <property type="entry name" value="ATP-synt_D"/>
    <property type="match status" value="1"/>
</dbReference>
<comment type="function">
    <text evidence="9 10">Component of the A-type ATP synthase that produces ATP from ADP in the presence of a proton gradient across the membrane.</text>
</comment>